<dbReference type="EMBL" id="CM001466">
    <property type="protein sequence ID" value="EHY87820.1"/>
    <property type="molecule type" value="Genomic_DNA"/>
</dbReference>
<comment type="similarity">
    <text evidence="1 5 6">Belongs to the peptidase S8 family.</text>
</comment>
<protein>
    <submittedName>
        <fullName evidence="9">Subtilisin-like serine protease</fullName>
    </submittedName>
</protein>
<evidence type="ECO:0000259" key="8">
    <source>
        <dbReference type="Pfam" id="PF00082"/>
    </source>
</evidence>
<sequence length="409" mass="41218">MSTTSATGGGGTGTGRYLVLLQEDAAAAGLRTMARVAGLRAASTADVSSFRTADALSGADGLLFHDLGVAVVTAAQDQADALLRSIADRGPIARIEPERMVRAYSAPPVEPGESGEDTTEGRGPSLAEASLTWGLRALGAQDGSATGAGIRVAVLDTGFTVDHPDFADRDVEARSFVDGEDVADGHGHGTHCIGTACGPRTPDEGPGYGVAPGAEIYAGKVLSNAGTGTDGDILSGIAWAVNSGCAVVSLSLGSPTQPGEPHSETFETVARRAMRRNTLIVAAAGNESDRAGGVVAPVSHPANCPSVLAVGAVDASMAVANFSCGTVDPNGAVDVVGPGVNIHSSWTMPERYNSISGTSMATPHVAGVAALIAEKHGARAWELWARLGQSAQRLPLPSTDVGAGLIQAP</sequence>
<proteinExistence type="inferred from homology"/>
<keyword evidence="3 5" id="KW-0378">Hydrolase</keyword>
<evidence type="ECO:0000313" key="10">
    <source>
        <dbReference type="Proteomes" id="UP000004705"/>
    </source>
</evidence>
<keyword evidence="2 5" id="KW-0645">Protease</keyword>
<feature type="active site" description="Charge relay system" evidence="5">
    <location>
        <position position="156"/>
    </location>
</feature>
<dbReference type="InterPro" id="IPR036852">
    <property type="entry name" value="Peptidase_S8/S53_dom_sf"/>
</dbReference>
<feature type="active site" description="Charge relay system" evidence="5">
    <location>
        <position position="188"/>
    </location>
</feature>
<name>H8GCY4_9PSEU</name>
<dbReference type="InterPro" id="IPR051048">
    <property type="entry name" value="Peptidase_S8/S53_subtilisin"/>
</dbReference>
<dbReference type="PANTHER" id="PTHR43399">
    <property type="entry name" value="SUBTILISIN-RELATED"/>
    <property type="match status" value="1"/>
</dbReference>
<evidence type="ECO:0000256" key="2">
    <source>
        <dbReference type="ARBA" id="ARBA00022670"/>
    </source>
</evidence>
<dbReference type="HOGENOM" id="CLU_011263_15_8_11"/>
<keyword evidence="10" id="KW-1185">Reference proteome</keyword>
<evidence type="ECO:0000256" key="7">
    <source>
        <dbReference type="SAM" id="MobiDB-lite"/>
    </source>
</evidence>
<dbReference type="PROSITE" id="PS00138">
    <property type="entry name" value="SUBTILASE_SER"/>
    <property type="match status" value="1"/>
</dbReference>
<dbReference type="AlphaFoldDB" id="H8GCY4"/>
<dbReference type="InterPro" id="IPR023827">
    <property type="entry name" value="Peptidase_S8_Asp-AS"/>
</dbReference>
<dbReference type="GO" id="GO:0004252">
    <property type="term" value="F:serine-type endopeptidase activity"/>
    <property type="evidence" value="ECO:0007669"/>
    <property type="project" value="UniProtKB-UniRule"/>
</dbReference>
<dbReference type="PROSITE" id="PS00136">
    <property type="entry name" value="SUBTILASE_ASP"/>
    <property type="match status" value="1"/>
</dbReference>
<evidence type="ECO:0000313" key="9">
    <source>
        <dbReference type="EMBL" id="EHY87820.1"/>
    </source>
</evidence>
<dbReference type="InterPro" id="IPR000209">
    <property type="entry name" value="Peptidase_S8/S53_dom"/>
</dbReference>
<evidence type="ECO:0000256" key="4">
    <source>
        <dbReference type="ARBA" id="ARBA00022825"/>
    </source>
</evidence>
<dbReference type="PROSITE" id="PS51892">
    <property type="entry name" value="SUBTILASE"/>
    <property type="match status" value="1"/>
</dbReference>
<evidence type="ECO:0000256" key="3">
    <source>
        <dbReference type="ARBA" id="ARBA00022801"/>
    </source>
</evidence>
<dbReference type="InterPro" id="IPR023828">
    <property type="entry name" value="Peptidase_S8_Ser-AS"/>
</dbReference>
<dbReference type="GO" id="GO:0006508">
    <property type="term" value="P:proteolysis"/>
    <property type="evidence" value="ECO:0007669"/>
    <property type="project" value="UniProtKB-KW"/>
</dbReference>
<evidence type="ECO:0000256" key="1">
    <source>
        <dbReference type="ARBA" id="ARBA00011073"/>
    </source>
</evidence>
<evidence type="ECO:0000256" key="5">
    <source>
        <dbReference type="PROSITE-ProRule" id="PRU01240"/>
    </source>
</evidence>
<dbReference type="RefSeq" id="WP_005438993.1">
    <property type="nucleotide sequence ID" value="NZ_CM001466.1"/>
</dbReference>
<evidence type="ECO:0000256" key="6">
    <source>
        <dbReference type="RuleBase" id="RU003355"/>
    </source>
</evidence>
<gene>
    <name evidence="9" type="ORF">SacazDRAFT_00873</name>
</gene>
<feature type="active site" description="Charge relay system" evidence="5">
    <location>
        <position position="359"/>
    </location>
</feature>
<dbReference type="SUPFAM" id="SSF52743">
    <property type="entry name" value="Subtilisin-like"/>
    <property type="match status" value="1"/>
</dbReference>
<dbReference type="OrthoDB" id="9766923at2"/>
<reference evidence="9 10" key="1">
    <citation type="journal article" date="2012" name="Stand. Genomic Sci.">
        <title>Genome sequence of the soil bacterium Saccharomonospora azurea type strain (NA-128(T)).</title>
        <authorList>
            <person name="Klenk H.P."/>
            <person name="Held B."/>
            <person name="Lucas S."/>
            <person name="Lapidus A."/>
            <person name="Copeland A."/>
            <person name="Hammon N."/>
            <person name="Pitluck S."/>
            <person name="Goodwin L.A."/>
            <person name="Han C."/>
            <person name="Tapia R."/>
            <person name="Brambilla E.M."/>
            <person name="Potter G."/>
            <person name="Land M."/>
            <person name="Ivanova N."/>
            <person name="Rohde M."/>
            <person name="Goker M."/>
            <person name="Detter J.C."/>
            <person name="Kyrpides N.C."/>
            <person name="Woyke T."/>
        </authorList>
    </citation>
    <scope>NUCLEOTIDE SEQUENCE [LARGE SCALE GENOMIC DNA]</scope>
    <source>
        <strain evidence="9 10">NA-128</strain>
    </source>
</reference>
<feature type="region of interest" description="Disordered" evidence="7">
    <location>
        <begin position="104"/>
        <end position="124"/>
    </location>
</feature>
<accession>H8GCY4</accession>
<feature type="domain" description="Peptidase S8/S53" evidence="8">
    <location>
        <begin position="147"/>
        <end position="378"/>
    </location>
</feature>
<dbReference type="PRINTS" id="PR00723">
    <property type="entry name" value="SUBTILISIN"/>
</dbReference>
<dbReference type="InterPro" id="IPR015500">
    <property type="entry name" value="Peptidase_S8_subtilisin-rel"/>
</dbReference>
<dbReference type="Proteomes" id="UP000004705">
    <property type="component" value="Chromosome"/>
</dbReference>
<organism evidence="9 10">
    <name type="scientific">Saccharomonospora azurea NA-128</name>
    <dbReference type="NCBI Taxonomy" id="882081"/>
    <lineage>
        <taxon>Bacteria</taxon>
        <taxon>Bacillati</taxon>
        <taxon>Actinomycetota</taxon>
        <taxon>Actinomycetes</taxon>
        <taxon>Pseudonocardiales</taxon>
        <taxon>Pseudonocardiaceae</taxon>
        <taxon>Saccharomonospora</taxon>
    </lineage>
</organism>
<dbReference type="PANTHER" id="PTHR43399:SF4">
    <property type="entry name" value="CELL WALL-ASSOCIATED PROTEASE"/>
    <property type="match status" value="1"/>
</dbReference>
<dbReference type="Gene3D" id="3.40.50.200">
    <property type="entry name" value="Peptidase S8/S53 domain"/>
    <property type="match status" value="1"/>
</dbReference>
<keyword evidence="4 5" id="KW-0720">Serine protease</keyword>
<dbReference type="Pfam" id="PF00082">
    <property type="entry name" value="Peptidase_S8"/>
    <property type="match status" value="1"/>
</dbReference>